<sequence>YHAATPTPSQCSDQRIGDQIERIFKHHRRRYGHRRIWHELAGRGITCAPARVRRLMARRGLKALQPKTYVPKTSDGRADKPSPNLLLGNALPTQPDRVWAGDITFIPTTNGWLYLAIVLDLCTRRVVGWSLAQHMRSGLVADALDQALQSRRPAPGLIFHSDRGSQYGSGQYRAKINSAGIQQSMSARANPYHNAWSESFMGTLKTEMLQDGCFINEHDARTELFAFIEGYYNTQRKHSSLGYQTPTQFEANLITLNLISPQRSDLLDC</sequence>
<dbReference type="GO" id="GO:0015074">
    <property type="term" value="P:DNA integration"/>
    <property type="evidence" value="ECO:0007669"/>
    <property type="project" value="InterPro"/>
</dbReference>
<dbReference type="NCBIfam" id="NF033516">
    <property type="entry name" value="transpos_IS3"/>
    <property type="match status" value="1"/>
</dbReference>
<keyword evidence="3" id="KW-1185">Reference proteome</keyword>
<comment type="caution">
    <text evidence="2">The sequence shown here is derived from an EMBL/GenBank/DDBJ whole genome shotgun (WGS) entry which is preliminary data.</text>
</comment>
<dbReference type="Pfam" id="PF13333">
    <property type="entry name" value="rve_2"/>
    <property type="match status" value="1"/>
</dbReference>
<dbReference type="InterPro" id="IPR048020">
    <property type="entry name" value="Transpos_IS3"/>
</dbReference>
<dbReference type="Pfam" id="PF13276">
    <property type="entry name" value="HTH_21"/>
    <property type="match status" value="1"/>
</dbReference>
<dbReference type="OrthoDB" id="193795at2"/>
<evidence type="ECO:0000313" key="3">
    <source>
        <dbReference type="Proteomes" id="UP000306196"/>
    </source>
</evidence>
<feature type="domain" description="Integrase catalytic" evidence="1">
    <location>
        <begin position="91"/>
        <end position="254"/>
    </location>
</feature>
<dbReference type="AlphaFoldDB" id="A0A5R8K6Y6"/>
<dbReference type="InterPro" id="IPR001584">
    <property type="entry name" value="Integrase_cat-core"/>
</dbReference>
<dbReference type="SUPFAM" id="SSF53098">
    <property type="entry name" value="Ribonuclease H-like"/>
    <property type="match status" value="1"/>
</dbReference>
<dbReference type="Gene3D" id="3.30.420.10">
    <property type="entry name" value="Ribonuclease H-like superfamily/Ribonuclease H"/>
    <property type="match status" value="1"/>
</dbReference>
<protein>
    <submittedName>
        <fullName evidence="2">IS3 family transposase</fullName>
    </submittedName>
</protein>
<gene>
    <name evidence="2" type="ORF">FEM03_24190</name>
</gene>
<feature type="non-terminal residue" evidence="2">
    <location>
        <position position="1"/>
    </location>
</feature>
<name>A0A5R8K6Y6_9BACT</name>
<dbReference type="InterPro" id="IPR025948">
    <property type="entry name" value="HTH-like_dom"/>
</dbReference>
<organism evidence="2 3">
    <name type="scientific">Phragmitibacter flavus</name>
    <dbReference type="NCBI Taxonomy" id="2576071"/>
    <lineage>
        <taxon>Bacteria</taxon>
        <taxon>Pseudomonadati</taxon>
        <taxon>Verrucomicrobiota</taxon>
        <taxon>Verrucomicrobiia</taxon>
        <taxon>Verrucomicrobiales</taxon>
        <taxon>Verrucomicrobiaceae</taxon>
        <taxon>Phragmitibacter</taxon>
    </lineage>
</organism>
<evidence type="ECO:0000259" key="1">
    <source>
        <dbReference type="PROSITE" id="PS50994"/>
    </source>
</evidence>
<dbReference type="InterPro" id="IPR036397">
    <property type="entry name" value="RNaseH_sf"/>
</dbReference>
<dbReference type="InterPro" id="IPR012337">
    <property type="entry name" value="RNaseH-like_sf"/>
</dbReference>
<dbReference type="Pfam" id="PF00665">
    <property type="entry name" value="rve"/>
    <property type="match status" value="1"/>
</dbReference>
<dbReference type="GO" id="GO:0003676">
    <property type="term" value="F:nucleic acid binding"/>
    <property type="evidence" value="ECO:0007669"/>
    <property type="project" value="InterPro"/>
</dbReference>
<dbReference type="PANTHER" id="PTHR46889">
    <property type="entry name" value="TRANSPOSASE INSF FOR INSERTION SEQUENCE IS3B-RELATED"/>
    <property type="match status" value="1"/>
</dbReference>
<evidence type="ECO:0000313" key="2">
    <source>
        <dbReference type="EMBL" id="TLD68150.1"/>
    </source>
</evidence>
<accession>A0A5R8K6Y6</accession>
<dbReference type="InterPro" id="IPR050900">
    <property type="entry name" value="Transposase_IS3/IS150/IS904"/>
</dbReference>
<dbReference type="RefSeq" id="WP_138089004.1">
    <property type="nucleotide sequence ID" value="NZ_VAUV01000041.1"/>
</dbReference>
<reference evidence="2 3" key="1">
    <citation type="submission" date="2019-05" db="EMBL/GenBank/DDBJ databases">
        <title>Verrucobacter flavum gen. nov., sp. nov. a new member of the family Verrucomicrobiaceae.</title>
        <authorList>
            <person name="Szuroczki S."/>
            <person name="Abbaszade G."/>
            <person name="Szabo A."/>
            <person name="Felfoldi T."/>
            <person name="Schumann P."/>
            <person name="Boka K."/>
            <person name="Keki Z."/>
            <person name="Toumi M."/>
            <person name="Toth E."/>
        </authorList>
    </citation>
    <scope>NUCLEOTIDE SEQUENCE [LARGE SCALE GENOMIC DNA]</scope>
    <source>
        <strain evidence="2 3">MG-N-17</strain>
    </source>
</reference>
<dbReference type="EMBL" id="VAUV01000041">
    <property type="protein sequence ID" value="TLD68150.1"/>
    <property type="molecule type" value="Genomic_DNA"/>
</dbReference>
<proteinExistence type="predicted"/>
<dbReference type="PROSITE" id="PS50994">
    <property type="entry name" value="INTEGRASE"/>
    <property type="match status" value="1"/>
</dbReference>
<dbReference type="Proteomes" id="UP000306196">
    <property type="component" value="Unassembled WGS sequence"/>
</dbReference>